<dbReference type="Proteomes" id="UP000033070">
    <property type="component" value="Chromosome"/>
</dbReference>
<dbReference type="STRING" id="1188319.OYT1_00985"/>
<dbReference type="KEGG" id="fam:OYT1_ch1994"/>
<feature type="transmembrane region" description="Helical" evidence="1">
    <location>
        <begin position="33"/>
        <end position="52"/>
    </location>
</feature>
<evidence type="ECO:0000313" key="2">
    <source>
        <dbReference type="EMBL" id="BBE51520.1"/>
    </source>
</evidence>
<feature type="transmembrane region" description="Helical" evidence="1">
    <location>
        <begin position="100"/>
        <end position="124"/>
    </location>
</feature>
<evidence type="ECO:0000256" key="1">
    <source>
        <dbReference type="SAM" id="Phobius"/>
    </source>
</evidence>
<keyword evidence="1" id="KW-0812">Transmembrane</keyword>
<evidence type="ECO:0000313" key="3">
    <source>
        <dbReference type="Proteomes" id="UP000033070"/>
    </source>
</evidence>
<feature type="transmembrane region" description="Helical" evidence="1">
    <location>
        <begin position="73"/>
        <end position="94"/>
    </location>
</feature>
<name>A0A2Z6GDK5_9PROT</name>
<gene>
    <name evidence="2" type="ORF">OYT1_ch1994</name>
</gene>
<protein>
    <submittedName>
        <fullName evidence="2">Uncharacterized protein</fullName>
    </submittedName>
</protein>
<keyword evidence="3" id="KW-1185">Reference proteome</keyword>
<dbReference type="EMBL" id="AP018738">
    <property type="protein sequence ID" value="BBE51520.1"/>
    <property type="molecule type" value="Genomic_DNA"/>
</dbReference>
<proteinExistence type="predicted"/>
<dbReference type="AlphaFoldDB" id="A0A2Z6GDK5"/>
<organism evidence="2 3">
    <name type="scientific">Ferriphaselus amnicola</name>
    <dbReference type="NCBI Taxonomy" id="1188319"/>
    <lineage>
        <taxon>Bacteria</taxon>
        <taxon>Pseudomonadati</taxon>
        <taxon>Pseudomonadota</taxon>
        <taxon>Betaproteobacteria</taxon>
        <taxon>Nitrosomonadales</taxon>
        <taxon>Gallionellaceae</taxon>
        <taxon>Ferriphaselus</taxon>
    </lineage>
</organism>
<reference evidence="2 3" key="1">
    <citation type="submission" date="2018-06" db="EMBL/GenBank/DDBJ databases">
        <title>OYT1 Genome Sequencing.</title>
        <authorList>
            <person name="Kato S."/>
            <person name="Itoh T."/>
            <person name="Ohkuma M."/>
        </authorList>
    </citation>
    <scope>NUCLEOTIDE SEQUENCE [LARGE SCALE GENOMIC DNA]</scope>
    <source>
        <strain evidence="2 3">OYT1</strain>
    </source>
</reference>
<keyword evidence="1" id="KW-1133">Transmembrane helix</keyword>
<accession>A0A2Z6GDK5</accession>
<sequence length="130" mass="14035">MRVIWLFICINWGLVISINAPEEIGTIEDVLIAFPLMAVGVSLGTLNLMTWVPPPSDVRCIGMGLNPWIPLGLLKVCTGTFLFTGLSGLIFSLLGIGHALWMHLQLVSVGSGGLVGVWAACFIYRKSHEA</sequence>
<keyword evidence="1" id="KW-0472">Membrane</keyword>